<dbReference type="InParanoid" id="A0A3N0VJQ9"/>
<sequence length="134" mass="14757">MNNSTHSFEDLSAADRAFAQVAQARLRATEALDYTEAARLAAARRRAVAALEERRGGINRWLLAPAALASLVLGFALLPNRLASPPTAPAVNALETAALEWTVDEAGPEFYRDIEFYRWLAQHPELERLTEPNA</sequence>
<evidence type="ECO:0000313" key="1">
    <source>
        <dbReference type="EMBL" id="ROH93003.1"/>
    </source>
</evidence>
<organism evidence="1 2">
    <name type="scientific">Stagnimonas aquatica</name>
    <dbReference type="NCBI Taxonomy" id="2689987"/>
    <lineage>
        <taxon>Bacteria</taxon>
        <taxon>Pseudomonadati</taxon>
        <taxon>Pseudomonadota</taxon>
        <taxon>Gammaproteobacteria</taxon>
        <taxon>Nevskiales</taxon>
        <taxon>Nevskiaceae</taxon>
        <taxon>Stagnimonas</taxon>
    </lineage>
</organism>
<protein>
    <recommendedName>
        <fullName evidence="3">DUF3619 family protein</fullName>
    </recommendedName>
</protein>
<dbReference type="EMBL" id="RJVO01000001">
    <property type="protein sequence ID" value="ROH93003.1"/>
    <property type="molecule type" value="Genomic_DNA"/>
</dbReference>
<accession>A0A3N0VJQ9</accession>
<evidence type="ECO:0008006" key="3">
    <source>
        <dbReference type="Google" id="ProtNLM"/>
    </source>
</evidence>
<dbReference type="AlphaFoldDB" id="A0A3N0VJQ9"/>
<dbReference type="RefSeq" id="WP_123209855.1">
    <property type="nucleotide sequence ID" value="NZ_RJVO01000001.1"/>
</dbReference>
<dbReference type="Proteomes" id="UP000282106">
    <property type="component" value="Unassembled WGS sequence"/>
</dbReference>
<evidence type="ECO:0000313" key="2">
    <source>
        <dbReference type="Proteomes" id="UP000282106"/>
    </source>
</evidence>
<reference evidence="1 2" key="1">
    <citation type="submission" date="2018-10" db="EMBL/GenBank/DDBJ databases">
        <authorList>
            <person name="Chen W.-M."/>
        </authorList>
    </citation>
    <scope>NUCLEOTIDE SEQUENCE [LARGE SCALE GENOMIC DNA]</scope>
    <source>
        <strain evidence="1 2">THS-13</strain>
    </source>
</reference>
<gene>
    <name evidence="1" type="ORF">ED208_00230</name>
</gene>
<name>A0A3N0VJQ9_9GAMM</name>
<keyword evidence="2" id="KW-1185">Reference proteome</keyword>
<comment type="caution">
    <text evidence="1">The sequence shown here is derived from an EMBL/GenBank/DDBJ whole genome shotgun (WGS) entry which is preliminary data.</text>
</comment>
<proteinExistence type="predicted"/>